<name>F2B240_RHOBT</name>
<dbReference type="RefSeq" id="WP_007329950.1">
    <property type="nucleotide sequence ID" value="NZ_AFAR01000320.1"/>
</dbReference>
<organism evidence="1 2">
    <name type="scientific">Rhodopirellula baltica WH47</name>
    <dbReference type="NCBI Taxonomy" id="991778"/>
    <lineage>
        <taxon>Bacteria</taxon>
        <taxon>Pseudomonadati</taxon>
        <taxon>Planctomycetota</taxon>
        <taxon>Planctomycetia</taxon>
        <taxon>Pirellulales</taxon>
        <taxon>Pirellulaceae</taxon>
        <taxon>Rhodopirellula</taxon>
    </lineage>
</organism>
<evidence type="ECO:0000313" key="2">
    <source>
        <dbReference type="Proteomes" id="UP000006222"/>
    </source>
</evidence>
<dbReference type="Proteomes" id="UP000006222">
    <property type="component" value="Unassembled WGS sequence"/>
</dbReference>
<keyword evidence="1" id="KW-0449">Lipoprotein</keyword>
<dbReference type="EMBL" id="AFAR01000320">
    <property type="protein sequence ID" value="EGF24002.1"/>
    <property type="molecule type" value="Genomic_DNA"/>
</dbReference>
<dbReference type="Gene3D" id="2.120.10.30">
    <property type="entry name" value="TolB, C-terminal domain"/>
    <property type="match status" value="1"/>
</dbReference>
<reference evidence="1 2" key="1">
    <citation type="journal article" date="2013" name="Mar. Genomics">
        <title>Expression of sulfatases in Rhodopirellula baltica and the diversity of sulfatases in the genus Rhodopirellula.</title>
        <authorList>
            <person name="Wegner C.E."/>
            <person name="Richter-Heitmann T."/>
            <person name="Klindworth A."/>
            <person name="Klockow C."/>
            <person name="Richter M."/>
            <person name="Achstetter T."/>
            <person name="Glockner F.O."/>
            <person name="Harder J."/>
        </authorList>
    </citation>
    <scope>NUCLEOTIDE SEQUENCE [LARGE SCALE GENOMIC DNA]</scope>
    <source>
        <strain evidence="1 2">WH47</strain>
    </source>
</reference>
<dbReference type="InterPro" id="IPR011042">
    <property type="entry name" value="6-blade_b-propeller_TolB-like"/>
</dbReference>
<dbReference type="SUPFAM" id="SSF63825">
    <property type="entry name" value="YWTD domain"/>
    <property type="match status" value="1"/>
</dbReference>
<protein>
    <submittedName>
        <fullName evidence="1">Lipoprotein</fullName>
    </submittedName>
</protein>
<comment type="caution">
    <text evidence="1">The sequence shown here is derived from an EMBL/GenBank/DDBJ whole genome shotgun (WGS) entry which is preliminary data.</text>
</comment>
<dbReference type="AlphaFoldDB" id="F2B240"/>
<evidence type="ECO:0000313" key="1">
    <source>
        <dbReference type="EMBL" id="EGF24002.1"/>
    </source>
</evidence>
<dbReference type="PATRIC" id="fig|991778.3.peg.6403"/>
<proteinExistence type="predicted"/>
<accession>F2B240</accession>
<sequence>MNKSCPTRTFDSIFPNNHYGSRTCFTILGKDRFGSVRNWLIAAIVSGTILQAHTATSQDATETEAVAADTTATEAKPETYPDDFWTEADSPVYPRGAVMSEDKLFVLDSDAPGVWTVPWPATKAAKPERFVTGSRYLRKTMNRPYSATPHPGGGVLVGDSATREIYYVTPNPDAPGGQDAKPLNGGFLGIPMALAVSPDGKTIYVGDAERRATFALPIEGGEPELIVRVNARGLVFDEEGALYAVTPDADAVVKINVTEKTSEPVVTDRPYGFPGGIAWHDGTGFVSDVYGKCIWQFSADGKTEKWFDEELLLGPVGLSATADAVIVSDPKAKQVYRIDRESKEVTKLLAE</sequence>
<gene>
    <name evidence="1" type="ORF">RBWH47_01556</name>
</gene>